<evidence type="ECO:0000256" key="2">
    <source>
        <dbReference type="ARBA" id="ARBA00022741"/>
    </source>
</evidence>
<dbReference type="Proteomes" id="UP001146067">
    <property type="component" value="Unassembled WGS sequence"/>
</dbReference>
<proteinExistence type="inferred from homology"/>
<dbReference type="InterPro" id="IPR008921">
    <property type="entry name" value="DNA_pol3_clamp-load_cplx_C"/>
</dbReference>
<dbReference type="SMART" id="SM00382">
    <property type="entry name" value="AAA"/>
    <property type="match status" value="1"/>
</dbReference>
<comment type="similarity">
    <text evidence="1">Belongs to the AAA ATPase family. RarA/MGS1/WRNIP1 subfamily.</text>
</comment>
<accession>A0A9X3SUC8</accession>
<dbReference type="AlphaFoldDB" id="A0A9X3SUC8"/>
<dbReference type="SUPFAM" id="SSF48019">
    <property type="entry name" value="post-AAA+ oligomerization domain-like"/>
    <property type="match status" value="1"/>
</dbReference>
<evidence type="ECO:0000313" key="5">
    <source>
        <dbReference type="EMBL" id="MDA1361213.1"/>
    </source>
</evidence>
<dbReference type="GO" id="GO:0017116">
    <property type="term" value="F:single-stranded DNA helicase activity"/>
    <property type="evidence" value="ECO:0007669"/>
    <property type="project" value="TreeGrafter"/>
</dbReference>
<dbReference type="PANTHER" id="PTHR13779">
    <property type="entry name" value="WERNER HELICASE-INTERACTING PROTEIN 1 FAMILY MEMBER"/>
    <property type="match status" value="1"/>
</dbReference>
<dbReference type="CDD" id="cd00009">
    <property type="entry name" value="AAA"/>
    <property type="match status" value="1"/>
</dbReference>
<dbReference type="GO" id="GO:0008047">
    <property type="term" value="F:enzyme activator activity"/>
    <property type="evidence" value="ECO:0007669"/>
    <property type="project" value="TreeGrafter"/>
</dbReference>
<gene>
    <name evidence="5" type="ORF">O1R50_16395</name>
</gene>
<keyword evidence="6" id="KW-1185">Reference proteome</keyword>
<dbReference type="CDD" id="cd18139">
    <property type="entry name" value="HLD_clamp_RarA"/>
    <property type="match status" value="1"/>
</dbReference>
<evidence type="ECO:0000256" key="1">
    <source>
        <dbReference type="ARBA" id="ARBA00008959"/>
    </source>
</evidence>
<name>A0A9X3SUC8_9ACTN</name>
<dbReference type="InterPro" id="IPR027417">
    <property type="entry name" value="P-loop_NTPase"/>
</dbReference>
<dbReference type="Gene3D" id="1.10.3710.10">
    <property type="entry name" value="DNA polymerase III clamp loader subunits, C-terminal domain"/>
    <property type="match status" value="1"/>
</dbReference>
<dbReference type="InterPro" id="IPR051314">
    <property type="entry name" value="AAA_ATPase_RarA/MGS1/WRNIP1"/>
</dbReference>
<dbReference type="GO" id="GO:0000731">
    <property type="term" value="P:DNA synthesis involved in DNA repair"/>
    <property type="evidence" value="ECO:0007669"/>
    <property type="project" value="TreeGrafter"/>
</dbReference>
<dbReference type="SUPFAM" id="SSF52540">
    <property type="entry name" value="P-loop containing nucleoside triphosphate hydrolases"/>
    <property type="match status" value="1"/>
</dbReference>
<dbReference type="GO" id="GO:0005524">
    <property type="term" value="F:ATP binding"/>
    <property type="evidence" value="ECO:0007669"/>
    <property type="project" value="UniProtKB-KW"/>
</dbReference>
<organism evidence="5 6">
    <name type="scientific">Glycomyces luteolus</name>
    <dbReference type="NCBI Taxonomy" id="2670330"/>
    <lineage>
        <taxon>Bacteria</taxon>
        <taxon>Bacillati</taxon>
        <taxon>Actinomycetota</taxon>
        <taxon>Actinomycetes</taxon>
        <taxon>Glycomycetales</taxon>
        <taxon>Glycomycetaceae</taxon>
        <taxon>Glycomyces</taxon>
    </lineage>
</organism>
<keyword evidence="2" id="KW-0547">Nucleotide-binding</keyword>
<dbReference type="Pfam" id="PF12002">
    <property type="entry name" value="MgsA_C"/>
    <property type="match status" value="1"/>
</dbReference>
<dbReference type="InterPro" id="IPR003593">
    <property type="entry name" value="AAA+_ATPase"/>
</dbReference>
<dbReference type="InterPro" id="IPR021886">
    <property type="entry name" value="MgsA_C"/>
</dbReference>
<dbReference type="Gene3D" id="3.40.50.300">
    <property type="entry name" value="P-loop containing nucleotide triphosphate hydrolases"/>
    <property type="match status" value="1"/>
</dbReference>
<feature type="domain" description="AAA+ ATPase" evidence="4">
    <location>
        <begin position="52"/>
        <end position="168"/>
    </location>
</feature>
<reference evidence="5" key="1">
    <citation type="submission" date="2022-12" db="EMBL/GenBank/DDBJ databases">
        <title>Gycomyces niveus sp.nov.,a novel actinomycete isolated from soil in Shouguan.</title>
        <authorList>
            <person name="Yang X."/>
        </authorList>
    </citation>
    <scope>NUCLEOTIDE SEQUENCE</scope>
    <source>
        <strain evidence="5">NEAU-A15</strain>
    </source>
</reference>
<evidence type="ECO:0000259" key="4">
    <source>
        <dbReference type="SMART" id="SM00382"/>
    </source>
</evidence>
<evidence type="ECO:0000256" key="3">
    <source>
        <dbReference type="ARBA" id="ARBA00022840"/>
    </source>
</evidence>
<dbReference type="Gene3D" id="1.20.272.10">
    <property type="match status" value="1"/>
</dbReference>
<dbReference type="PANTHER" id="PTHR13779:SF7">
    <property type="entry name" value="ATPASE WRNIP1"/>
    <property type="match status" value="1"/>
</dbReference>
<dbReference type="InterPro" id="IPR032423">
    <property type="entry name" value="AAA_assoc_2"/>
</dbReference>
<dbReference type="GO" id="GO:0016887">
    <property type="term" value="F:ATP hydrolysis activity"/>
    <property type="evidence" value="ECO:0007669"/>
    <property type="project" value="InterPro"/>
</dbReference>
<dbReference type="FunFam" id="3.40.50.300:FF:000345">
    <property type="entry name" value="AAA family ATPase"/>
    <property type="match status" value="1"/>
</dbReference>
<dbReference type="Pfam" id="PF00004">
    <property type="entry name" value="AAA"/>
    <property type="match status" value="1"/>
</dbReference>
<protein>
    <submittedName>
        <fullName evidence="5">Replication-associated recombination protein A</fullName>
    </submittedName>
</protein>
<keyword evidence="3" id="KW-0067">ATP-binding</keyword>
<dbReference type="Gene3D" id="1.10.8.60">
    <property type="match status" value="1"/>
</dbReference>
<dbReference type="InterPro" id="IPR003959">
    <property type="entry name" value="ATPase_AAA_core"/>
</dbReference>
<dbReference type="FunFam" id="1.20.272.10:FF:000001">
    <property type="entry name" value="Putative AAA family ATPase"/>
    <property type="match status" value="1"/>
</dbReference>
<comment type="caution">
    <text evidence="5">The sequence shown here is derived from an EMBL/GenBank/DDBJ whole genome shotgun (WGS) entry which is preliminary data.</text>
</comment>
<dbReference type="EMBL" id="JAPZVP010000013">
    <property type="protein sequence ID" value="MDA1361213.1"/>
    <property type="molecule type" value="Genomic_DNA"/>
</dbReference>
<sequence>MNEPAPALPLFGDEPPRPLADRLRPRTLAEVVGQDHLLAPGAPLGRMVGRGKPVSTILWGPPGCGKTTIARLLAEETDLAFEPLSAVFSGVADLRKVFAAARQRREMGQGTLLFVDEIHRFNRAQQDGFLPYVEDGTVILVGATTENPSFELNGALLSRCQVFVLHRLDTAALETLLVRAEKEVRPVPLDDQARGSLIAMADGDGRYLLNMVEQLQDLPEGTPPLDTAQLAERIQKRAPLYDKTQESHYNLISALHKSMRGSDPDAALYWLARMLDGGEDPLFIARRIVRFANEDIGIADPQAVQQALAAWDVYERLGSPEGELAIAQAVVYLATAPKSIAVYRGFGEAVRSAKQTGSLAPPAHILNAPTRLMKDIGYGKGYQYDPDTAEGFSGADYFPEDMDRERFYRPTRNGYEARVGERLERWAELRAERQGLGLLAQVDRLLVQHVGVLGVALDESGDERVRGLDPFAGPACRLERELRQLRADAVVLELVGDHGAGEQGRIVVVAVLGVADEFAVDPRLVAAPFGRVGHMDGEALLDGHGSSFGWAGARGGARFEKVEYPHRPGSQRQLMTNVRMLRAGSCAPNEPFVMVGEE</sequence>
<dbReference type="GO" id="GO:0006261">
    <property type="term" value="P:DNA-templated DNA replication"/>
    <property type="evidence" value="ECO:0007669"/>
    <property type="project" value="TreeGrafter"/>
</dbReference>
<evidence type="ECO:0000313" key="6">
    <source>
        <dbReference type="Proteomes" id="UP001146067"/>
    </source>
</evidence>
<dbReference type="Pfam" id="PF16193">
    <property type="entry name" value="AAA_assoc_2"/>
    <property type="match status" value="1"/>
</dbReference>
<dbReference type="GO" id="GO:0003677">
    <property type="term" value="F:DNA binding"/>
    <property type="evidence" value="ECO:0007669"/>
    <property type="project" value="InterPro"/>
</dbReference>